<sequence>MQWSTIAATAVGTVLGVIATLAADHVRWRRDRAERDRETLRIACTEYLSALSGARDAFSRTAPSPDRVGKGHLAIGEHGVYAAQQRLELVARRRIVESAGRATLGVLDFHDAVAAGHAPDSARYVHAWRAAGRARTALIEEMRTALRRT</sequence>
<dbReference type="EMBL" id="JBHSDP010000027">
    <property type="protein sequence ID" value="MFC4331660.1"/>
    <property type="molecule type" value="Genomic_DNA"/>
</dbReference>
<reference evidence="2" key="1">
    <citation type="journal article" date="2019" name="Int. J. Syst. Evol. Microbiol.">
        <title>The Global Catalogue of Microorganisms (GCM) 10K type strain sequencing project: providing services to taxonomists for standard genome sequencing and annotation.</title>
        <authorList>
            <consortium name="The Broad Institute Genomics Platform"/>
            <consortium name="The Broad Institute Genome Sequencing Center for Infectious Disease"/>
            <person name="Wu L."/>
            <person name="Ma J."/>
        </authorList>
    </citation>
    <scope>NUCLEOTIDE SEQUENCE [LARGE SCALE GENOMIC DNA]</scope>
    <source>
        <strain evidence="2">PCU 347</strain>
    </source>
</reference>
<evidence type="ECO:0000313" key="2">
    <source>
        <dbReference type="Proteomes" id="UP001595824"/>
    </source>
</evidence>
<protein>
    <recommendedName>
        <fullName evidence="3">CchlQ</fullName>
    </recommendedName>
</protein>
<accession>A0ABV8TLS4</accession>
<evidence type="ECO:0000313" key="1">
    <source>
        <dbReference type="EMBL" id="MFC4331660.1"/>
    </source>
</evidence>
<evidence type="ECO:0008006" key="3">
    <source>
        <dbReference type="Google" id="ProtNLM"/>
    </source>
</evidence>
<organism evidence="1 2">
    <name type="scientific">Streptomyces andamanensis</name>
    <dbReference type="NCBI Taxonomy" id="1565035"/>
    <lineage>
        <taxon>Bacteria</taxon>
        <taxon>Bacillati</taxon>
        <taxon>Actinomycetota</taxon>
        <taxon>Actinomycetes</taxon>
        <taxon>Kitasatosporales</taxon>
        <taxon>Streptomycetaceae</taxon>
        <taxon>Streptomyces</taxon>
    </lineage>
</organism>
<keyword evidence="2" id="KW-1185">Reference proteome</keyword>
<proteinExistence type="predicted"/>
<dbReference type="RefSeq" id="WP_381743063.1">
    <property type="nucleotide sequence ID" value="NZ_JBHSDP010000027.1"/>
</dbReference>
<gene>
    <name evidence="1" type="ORF">ACFPC0_28585</name>
</gene>
<dbReference type="Proteomes" id="UP001595824">
    <property type="component" value="Unassembled WGS sequence"/>
</dbReference>
<comment type="caution">
    <text evidence="1">The sequence shown here is derived from an EMBL/GenBank/DDBJ whole genome shotgun (WGS) entry which is preliminary data.</text>
</comment>
<name>A0ABV8TLS4_9ACTN</name>